<feature type="compositionally biased region" description="Basic and acidic residues" evidence="1">
    <location>
        <begin position="223"/>
        <end position="234"/>
    </location>
</feature>
<dbReference type="EMBL" id="MPUH01000742">
    <property type="protein sequence ID" value="OMJ74579.1"/>
    <property type="molecule type" value="Genomic_DNA"/>
</dbReference>
<feature type="region of interest" description="Disordered" evidence="1">
    <location>
        <begin position="193"/>
        <end position="247"/>
    </location>
</feature>
<sequence length="260" mass="30115">MAKIIFSDPLSSDRTLNTSRIDVSAIEIEHNHNENSVSLYDAFSFSENSTSKIANQKTKTRLRNLKGNLTIKNSSIFNLMKMLALCENRYKIETEKLTKAIAKTMFINNIGIVSFIARIKPVIKSSIRCMKSTYLYRWKSNTGFQVLNRRVQRKGLKVKGLVKSVRKLVRREMIKVFVTVRERANLNDVIKKRKPSLRSQNDLRRDPSPNKSLSSMSINSSDRQVDDRAKKEFKQSMQNKFKPENKPLERIMASSYFLNK</sequence>
<comment type="caution">
    <text evidence="2">The sequence shown here is derived from an EMBL/GenBank/DDBJ whole genome shotgun (WGS) entry which is preliminary data.</text>
</comment>
<protein>
    <submittedName>
        <fullName evidence="2">Uncharacterized protein</fullName>
    </submittedName>
</protein>
<reference evidence="2 3" key="1">
    <citation type="submission" date="2016-11" db="EMBL/GenBank/DDBJ databases">
        <title>The macronuclear genome of Stentor coeruleus: a giant cell with tiny introns.</title>
        <authorList>
            <person name="Slabodnick M."/>
            <person name="Ruby J.G."/>
            <person name="Reiff S.B."/>
            <person name="Swart E.C."/>
            <person name="Gosai S."/>
            <person name="Prabakaran S."/>
            <person name="Witkowska E."/>
            <person name="Larue G.E."/>
            <person name="Fisher S."/>
            <person name="Freeman R.M."/>
            <person name="Gunawardena J."/>
            <person name="Chu W."/>
            <person name="Stover N.A."/>
            <person name="Gregory B.D."/>
            <person name="Nowacki M."/>
            <person name="Derisi J."/>
            <person name="Roy S.W."/>
            <person name="Marshall W.F."/>
            <person name="Sood P."/>
        </authorList>
    </citation>
    <scope>NUCLEOTIDE SEQUENCE [LARGE SCALE GENOMIC DNA]</scope>
    <source>
        <strain evidence="2">WM001</strain>
    </source>
</reference>
<gene>
    <name evidence="2" type="ORF">SteCoe_26478</name>
</gene>
<proteinExistence type="predicted"/>
<feature type="compositionally biased region" description="Low complexity" evidence="1">
    <location>
        <begin position="209"/>
        <end position="221"/>
    </location>
</feature>
<evidence type="ECO:0000313" key="3">
    <source>
        <dbReference type="Proteomes" id="UP000187209"/>
    </source>
</evidence>
<evidence type="ECO:0000313" key="2">
    <source>
        <dbReference type="EMBL" id="OMJ74579.1"/>
    </source>
</evidence>
<dbReference type="Proteomes" id="UP000187209">
    <property type="component" value="Unassembled WGS sequence"/>
</dbReference>
<dbReference type="AlphaFoldDB" id="A0A1R2BCT8"/>
<keyword evidence="3" id="KW-1185">Reference proteome</keyword>
<organism evidence="2 3">
    <name type="scientific">Stentor coeruleus</name>
    <dbReference type="NCBI Taxonomy" id="5963"/>
    <lineage>
        <taxon>Eukaryota</taxon>
        <taxon>Sar</taxon>
        <taxon>Alveolata</taxon>
        <taxon>Ciliophora</taxon>
        <taxon>Postciliodesmatophora</taxon>
        <taxon>Heterotrichea</taxon>
        <taxon>Heterotrichida</taxon>
        <taxon>Stentoridae</taxon>
        <taxon>Stentor</taxon>
    </lineage>
</organism>
<evidence type="ECO:0000256" key="1">
    <source>
        <dbReference type="SAM" id="MobiDB-lite"/>
    </source>
</evidence>
<accession>A0A1R2BCT8</accession>
<name>A0A1R2BCT8_9CILI</name>